<dbReference type="Pfam" id="PF11829">
    <property type="entry name" value="DUF3349"/>
    <property type="match status" value="1"/>
</dbReference>
<dbReference type="InterPro" id="IPR021784">
    <property type="entry name" value="DUF3349"/>
</dbReference>
<evidence type="ECO:0000313" key="2">
    <source>
        <dbReference type="EMBL" id="GED99687.1"/>
    </source>
</evidence>
<evidence type="ECO:0000256" key="1">
    <source>
        <dbReference type="SAM" id="MobiDB-lite"/>
    </source>
</evidence>
<dbReference type="AlphaFoldDB" id="A0A7I9V2N8"/>
<protein>
    <recommendedName>
        <fullName evidence="4">DUF3349 domain-containing protein</fullName>
    </recommendedName>
</protein>
<dbReference type="OrthoDB" id="4350726at2"/>
<dbReference type="Gene3D" id="1.10.10.2390">
    <property type="match status" value="1"/>
</dbReference>
<proteinExistence type="predicted"/>
<sequence>MERHSFLSAIRAWLRAGYPEGVPQGDYVPLFALLRRQLSEEEIHQVAIDMIAADRPLDAIDRVDIGVQISKVTDELPRDEDIERVRATLENAGWPFDEDPFPRRDDEDES</sequence>
<feature type="region of interest" description="Disordered" evidence="1">
    <location>
        <begin position="91"/>
        <end position="110"/>
    </location>
</feature>
<accession>A0A7I9V2N8</accession>
<organism evidence="2 3">
    <name type="scientific">Gordonia spumicola</name>
    <dbReference type="NCBI Taxonomy" id="589161"/>
    <lineage>
        <taxon>Bacteria</taxon>
        <taxon>Bacillati</taxon>
        <taxon>Actinomycetota</taxon>
        <taxon>Actinomycetes</taxon>
        <taxon>Mycobacteriales</taxon>
        <taxon>Gordoniaceae</taxon>
        <taxon>Gordonia</taxon>
    </lineage>
</organism>
<comment type="caution">
    <text evidence="2">The sequence shown here is derived from an EMBL/GenBank/DDBJ whole genome shotgun (WGS) entry which is preliminary data.</text>
</comment>
<gene>
    <name evidence="2" type="ORF">nbrc107696_01340</name>
</gene>
<dbReference type="Gene3D" id="6.10.140.2080">
    <property type="match status" value="1"/>
</dbReference>
<name>A0A7I9V2N8_9ACTN</name>
<evidence type="ECO:0000313" key="3">
    <source>
        <dbReference type="Proteomes" id="UP000444960"/>
    </source>
</evidence>
<feature type="compositionally biased region" description="Basic and acidic residues" evidence="1">
    <location>
        <begin position="100"/>
        <end position="110"/>
    </location>
</feature>
<reference evidence="3" key="1">
    <citation type="submission" date="2019-06" db="EMBL/GenBank/DDBJ databases">
        <title>Gordonia isolated from sludge of a wastewater treatment plant.</title>
        <authorList>
            <person name="Tamura T."/>
            <person name="Aoyama K."/>
            <person name="Kang Y."/>
            <person name="Saito S."/>
            <person name="Akiyama N."/>
            <person name="Yazawa K."/>
            <person name="Gonoi T."/>
            <person name="Mikami Y."/>
        </authorList>
    </citation>
    <scope>NUCLEOTIDE SEQUENCE [LARGE SCALE GENOMIC DNA]</scope>
    <source>
        <strain evidence="3">NBRC 107696</strain>
    </source>
</reference>
<keyword evidence="3" id="KW-1185">Reference proteome</keyword>
<dbReference type="RefSeq" id="WP_161893656.1">
    <property type="nucleotide sequence ID" value="NZ_BJOV01000001.1"/>
</dbReference>
<dbReference type="EMBL" id="BJOV01000001">
    <property type="protein sequence ID" value="GED99687.1"/>
    <property type="molecule type" value="Genomic_DNA"/>
</dbReference>
<evidence type="ECO:0008006" key="4">
    <source>
        <dbReference type="Google" id="ProtNLM"/>
    </source>
</evidence>
<dbReference type="Proteomes" id="UP000444960">
    <property type="component" value="Unassembled WGS sequence"/>
</dbReference>